<name>X0Y9Z8_9ZZZZ</name>
<feature type="non-terminal residue" evidence="2">
    <location>
        <position position="158"/>
    </location>
</feature>
<dbReference type="AlphaFoldDB" id="X0Y9Z8"/>
<gene>
    <name evidence="2" type="ORF">S01H1_76002</name>
</gene>
<feature type="domain" description="S-Me-THD N-terminal" evidence="1">
    <location>
        <begin position="7"/>
        <end position="156"/>
    </location>
</feature>
<proteinExistence type="predicted"/>
<comment type="caution">
    <text evidence="2">The sequence shown here is derived from an EMBL/GenBank/DDBJ whole genome shotgun (WGS) entry which is preliminary data.</text>
</comment>
<accession>X0Y9Z8</accession>
<dbReference type="Gene3D" id="3.40.1610.10">
    <property type="entry name" value="CV3147-like domain"/>
    <property type="match status" value="1"/>
</dbReference>
<dbReference type="SUPFAM" id="SSF160991">
    <property type="entry name" value="CV3147-like"/>
    <property type="match status" value="1"/>
</dbReference>
<dbReference type="InterPro" id="IPR027479">
    <property type="entry name" value="S-Me-THD_N_sf"/>
</dbReference>
<sequence>MKLSKENVYDMLTGVGVLGTGGGGDPVTFGKPLTDWDYQRDRVYEITDPDDIKDDAFIVCGGYMGSVNAFTSIGDMLETWETRFELHEAMKISERITGKKVNHLVPFELGGANTTVMLSLAARAGITSVDGDGLGRSAPETQMITFVGYGIELCPMPV</sequence>
<protein>
    <recommendedName>
        <fullName evidence="1">S-Me-THD N-terminal domain-containing protein</fullName>
    </recommendedName>
</protein>
<dbReference type="InterPro" id="IPR010318">
    <property type="entry name" value="S-Me-THD_N"/>
</dbReference>
<dbReference type="Pfam" id="PF06032">
    <property type="entry name" value="S-Me-THD_N"/>
    <property type="match status" value="1"/>
</dbReference>
<evidence type="ECO:0000259" key="1">
    <source>
        <dbReference type="Pfam" id="PF06032"/>
    </source>
</evidence>
<dbReference type="EMBL" id="BARS01050974">
    <property type="protein sequence ID" value="GAG52664.1"/>
    <property type="molecule type" value="Genomic_DNA"/>
</dbReference>
<evidence type="ECO:0000313" key="2">
    <source>
        <dbReference type="EMBL" id="GAG52664.1"/>
    </source>
</evidence>
<reference evidence="2" key="1">
    <citation type="journal article" date="2014" name="Front. Microbiol.">
        <title>High frequency of phylogenetically diverse reductive dehalogenase-homologous genes in deep subseafloor sedimentary metagenomes.</title>
        <authorList>
            <person name="Kawai M."/>
            <person name="Futagami T."/>
            <person name="Toyoda A."/>
            <person name="Takaki Y."/>
            <person name="Nishi S."/>
            <person name="Hori S."/>
            <person name="Arai W."/>
            <person name="Tsubouchi T."/>
            <person name="Morono Y."/>
            <person name="Uchiyama I."/>
            <person name="Ito T."/>
            <person name="Fujiyama A."/>
            <person name="Inagaki F."/>
            <person name="Takami H."/>
        </authorList>
    </citation>
    <scope>NUCLEOTIDE SEQUENCE</scope>
    <source>
        <strain evidence="2">Expedition CK06-06</strain>
    </source>
</reference>
<organism evidence="2">
    <name type="scientific">marine sediment metagenome</name>
    <dbReference type="NCBI Taxonomy" id="412755"/>
    <lineage>
        <taxon>unclassified sequences</taxon>
        <taxon>metagenomes</taxon>
        <taxon>ecological metagenomes</taxon>
    </lineage>
</organism>